<evidence type="ECO:0000313" key="2">
    <source>
        <dbReference type="EMBL" id="MBD2187987.1"/>
    </source>
</evidence>
<comment type="caution">
    <text evidence="2">The sequence shown here is derived from an EMBL/GenBank/DDBJ whole genome shotgun (WGS) entry which is preliminary data.</text>
</comment>
<keyword evidence="1" id="KW-0812">Transmembrane</keyword>
<gene>
    <name evidence="2" type="ORF">H6F41_07515</name>
</gene>
<accession>A0ABR7ZVZ8</accession>
<feature type="transmembrane region" description="Helical" evidence="1">
    <location>
        <begin position="33"/>
        <end position="50"/>
    </location>
</feature>
<evidence type="ECO:0000256" key="1">
    <source>
        <dbReference type="SAM" id="Phobius"/>
    </source>
</evidence>
<sequence>MAEISAKLIAPTVTAGVAAGASGLVAAVASAPILPVVAGIGVAVGLWSMLTSDDK</sequence>
<proteinExistence type="predicted"/>
<dbReference type="EMBL" id="JACJQB010000010">
    <property type="protein sequence ID" value="MBD2187987.1"/>
    <property type="molecule type" value="Genomic_DNA"/>
</dbReference>
<keyword evidence="1" id="KW-0472">Membrane</keyword>
<dbReference type="RefSeq" id="WP_190402852.1">
    <property type="nucleotide sequence ID" value="NZ_JACJQB010000010.1"/>
</dbReference>
<keyword evidence="1" id="KW-1133">Transmembrane helix</keyword>
<reference evidence="2 3" key="1">
    <citation type="journal article" date="2020" name="ISME J.">
        <title>Comparative genomics reveals insights into cyanobacterial evolution and habitat adaptation.</title>
        <authorList>
            <person name="Chen M.Y."/>
            <person name="Teng W.K."/>
            <person name="Zhao L."/>
            <person name="Hu C.X."/>
            <person name="Zhou Y.K."/>
            <person name="Han B.P."/>
            <person name="Song L.R."/>
            <person name="Shu W.S."/>
        </authorList>
    </citation>
    <scope>NUCLEOTIDE SEQUENCE [LARGE SCALE GENOMIC DNA]</scope>
    <source>
        <strain evidence="2 3">FACHB-723</strain>
    </source>
</reference>
<dbReference type="Proteomes" id="UP000642094">
    <property type="component" value="Unassembled WGS sequence"/>
</dbReference>
<protein>
    <submittedName>
        <fullName evidence="2">Uncharacterized protein</fullName>
    </submittedName>
</protein>
<evidence type="ECO:0000313" key="3">
    <source>
        <dbReference type="Proteomes" id="UP000642094"/>
    </source>
</evidence>
<organism evidence="2 3">
    <name type="scientific">Pseudanabaena mucicola FACHB-723</name>
    <dbReference type="NCBI Taxonomy" id="2692860"/>
    <lineage>
        <taxon>Bacteria</taxon>
        <taxon>Bacillati</taxon>
        <taxon>Cyanobacteriota</taxon>
        <taxon>Cyanophyceae</taxon>
        <taxon>Pseudanabaenales</taxon>
        <taxon>Pseudanabaenaceae</taxon>
        <taxon>Pseudanabaena</taxon>
    </lineage>
</organism>
<keyword evidence="3" id="KW-1185">Reference proteome</keyword>
<name>A0ABR7ZVZ8_9CYAN</name>